<evidence type="ECO:0000313" key="2">
    <source>
        <dbReference type="Proteomes" id="UP001223072"/>
    </source>
</evidence>
<dbReference type="Proteomes" id="UP001223072">
    <property type="component" value="Unassembled WGS sequence"/>
</dbReference>
<organism evidence="1 2">
    <name type="scientific">Streptomyces turgidiscabies</name>
    <dbReference type="NCBI Taxonomy" id="85558"/>
    <lineage>
        <taxon>Bacteria</taxon>
        <taxon>Bacillati</taxon>
        <taxon>Actinomycetota</taxon>
        <taxon>Actinomycetes</taxon>
        <taxon>Kitasatosporales</taxon>
        <taxon>Streptomycetaceae</taxon>
        <taxon>Streptomyces</taxon>
    </lineage>
</organism>
<protein>
    <submittedName>
        <fullName evidence="1">Uncharacterized protein</fullName>
    </submittedName>
</protein>
<proteinExistence type="predicted"/>
<sequence length="67" mass="7540">MAAGPETGRVDEWTILLNEGRGPEWERHPGQCASFLLSVLTGETDTEYFPDLPFESHQFDSNDDILT</sequence>
<gene>
    <name evidence="1" type="ORF">QFZ49_007567</name>
</gene>
<reference evidence="1 2" key="1">
    <citation type="submission" date="2023-07" db="EMBL/GenBank/DDBJ databases">
        <title>Comparative genomics of wheat-associated soil bacteria to identify genetic determinants of phenazine resistance.</title>
        <authorList>
            <person name="Mouncey N."/>
        </authorList>
    </citation>
    <scope>NUCLEOTIDE SEQUENCE [LARGE SCALE GENOMIC DNA]</scope>
    <source>
        <strain evidence="1 2">W2I16</strain>
    </source>
</reference>
<keyword evidence="2" id="KW-1185">Reference proteome</keyword>
<evidence type="ECO:0000313" key="1">
    <source>
        <dbReference type="EMBL" id="MDQ0937592.1"/>
    </source>
</evidence>
<name>A0ABU0S2E4_9ACTN</name>
<dbReference type="EMBL" id="JAUSZS010000008">
    <property type="protein sequence ID" value="MDQ0937592.1"/>
    <property type="molecule type" value="Genomic_DNA"/>
</dbReference>
<comment type="caution">
    <text evidence="1">The sequence shown here is derived from an EMBL/GenBank/DDBJ whole genome shotgun (WGS) entry which is preliminary data.</text>
</comment>
<accession>A0ABU0S2E4</accession>